<evidence type="ECO:0000313" key="3">
    <source>
        <dbReference type="EMBL" id="ABJ04642.1"/>
    </source>
</evidence>
<organism evidence="3">
    <name type="scientific">Rhodopseudomonas palustris (strain BisA53)</name>
    <dbReference type="NCBI Taxonomy" id="316055"/>
    <lineage>
        <taxon>Bacteria</taxon>
        <taxon>Pseudomonadati</taxon>
        <taxon>Pseudomonadota</taxon>
        <taxon>Alphaproteobacteria</taxon>
        <taxon>Hyphomicrobiales</taxon>
        <taxon>Nitrobacteraceae</taxon>
        <taxon>Rhodopseudomonas</taxon>
    </lineage>
</organism>
<dbReference type="OrthoDB" id="8233832at2"/>
<accession>Q07TU2</accession>
<feature type="region of interest" description="Disordered" evidence="1">
    <location>
        <begin position="170"/>
        <end position="233"/>
    </location>
</feature>
<name>Q07TU2_RHOP5</name>
<feature type="chain" id="PRO_5004166036" evidence="2">
    <location>
        <begin position="23"/>
        <end position="233"/>
    </location>
</feature>
<evidence type="ECO:0000256" key="2">
    <source>
        <dbReference type="SAM" id="SignalP"/>
    </source>
</evidence>
<keyword evidence="2" id="KW-0732">Signal</keyword>
<dbReference type="AlphaFoldDB" id="Q07TU2"/>
<protein>
    <submittedName>
        <fullName evidence="3">Uncharacterized protein</fullName>
    </submittedName>
</protein>
<dbReference type="KEGG" id="rpe:RPE_0684"/>
<reference evidence="3" key="1">
    <citation type="submission" date="2006-09" db="EMBL/GenBank/DDBJ databases">
        <title>Complete sequence of Rhodopseudomonas palustris BisA53.</title>
        <authorList>
            <consortium name="US DOE Joint Genome Institute"/>
            <person name="Copeland A."/>
            <person name="Lucas S."/>
            <person name="Lapidus A."/>
            <person name="Barry K."/>
            <person name="Detter J.C."/>
            <person name="Glavina del Rio T."/>
            <person name="Hammon N."/>
            <person name="Israni S."/>
            <person name="Dalin E."/>
            <person name="Tice H."/>
            <person name="Pitluck S."/>
            <person name="Chain P."/>
            <person name="Malfatti S."/>
            <person name="Shin M."/>
            <person name="Vergez L."/>
            <person name="Schmutz J."/>
            <person name="Larimer F."/>
            <person name="Land M."/>
            <person name="Hauser L."/>
            <person name="Pelletier D.A."/>
            <person name="Kyrpides N."/>
            <person name="Kim E."/>
            <person name="Harwood C.S."/>
            <person name="Oda Y."/>
            <person name="Richardson P."/>
        </authorList>
    </citation>
    <scope>NUCLEOTIDE SEQUENCE [LARGE SCALE GENOMIC DNA]</scope>
    <source>
        <strain evidence="3">BisA53</strain>
    </source>
</reference>
<dbReference type="eggNOG" id="COG3147">
    <property type="taxonomic scope" value="Bacteria"/>
</dbReference>
<feature type="signal peptide" evidence="2">
    <location>
        <begin position="1"/>
        <end position="22"/>
    </location>
</feature>
<feature type="compositionally biased region" description="Low complexity" evidence="1">
    <location>
        <begin position="181"/>
        <end position="222"/>
    </location>
</feature>
<sequence length="233" mass="23743">MAGLVRWAVAAGLTLAASAAGAQEIAQVMAPYEIDAVPGARSESPPAVIMASDIGGPYAAIPPQAAMPRPAPALLPPREIYGLLRDDGYAPVGTPRLRGAFYTVAVTDPYGEDGRVVIDGRSGRIVRFIPAEADLAAPLWRRPAPHFREFGPVPRPPLAVPRVASRSAVPLPKPAPAQPVAGPARPIAAQPAPAAAPAPQTAAAPAPAPAPVEAKPAPVIAPTQAMPSVQGLE</sequence>
<evidence type="ECO:0000256" key="1">
    <source>
        <dbReference type="SAM" id="MobiDB-lite"/>
    </source>
</evidence>
<proteinExistence type="predicted"/>
<dbReference type="EMBL" id="CP000463">
    <property type="protein sequence ID" value="ABJ04642.1"/>
    <property type="molecule type" value="Genomic_DNA"/>
</dbReference>
<dbReference type="HOGENOM" id="CLU_1114150_0_0_5"/>
<gene>
    <name evidence="3" type="ordered locus">RPE_0684</name>
</gene>